<reference evidence="15" key="1">
    <citation type="journal article" date="2023" name="Mol. Phylogenet. Evol.">
        <title>Genome-scale phylogeny and comparative genomics of the fungal order Sordariales.</title>
        <authorList>
            <person name="Hensen N."/>
            <person name="Bonometti L."/>
            <person name="Westerberg I."/>
            <person name="Brannstrom I.O."/>
            <person name="Guillou S."/>
            <person name="Cros-Aarteil S."/>
            <person name="Calhoun S."/>
            <person name="Haridas S."/>
            <person name="Kuo A."/>
            <person name="Mondo S."/>
            <person name="Pangilinan J."/>
            <person name="Riley R."/>
            <person name="LaButti K."/>
            <person name="Andreopoulos B."/>
            <person name="Lipzen A."/>
            <person name="Chen C."/>
            <person name="Yan M."/>
            <person name="Daum C."/>
            <person name="Ng V."/>
            <person name="Clum A."/>
            <person name="Steindorff A."/>
            <person name="Ohm R.A."/>
            <person name="Martin F."/>
            <person name="Silar P."/>
            <person name="Natvig D.O."/>
            <person name="Lalanne C."/>
            <person name="Gautier V."/>
            <person name="Ament-Velasquez S.L."/>
            <person name="Kruys A."/>
            <person name="Hutchinson M.I."/>
            <person name="Powell A.J."/>
            <person name="Barry K."/>
            <person name="Miller A.N."/>
            <person name="Grigoriev I.V."/>
            <person name="Debuchy R."/>
            <person name="Gladieux P."/>
            <person name="Hiltunen Thoren M."/>
            <person name="Johannesson H."/>
        </authorList>
    </citation>
    <scope>NUCLEOTIDE SEQUENCE</scope>
    <source>
        <strain evidence="15">CBS 232.78</strain>
    </source>
</reference>
<feature type="compositionally biased region" description="Low complexity" evidence="12">
    <location>
        <begin position="55"/>
        <end position="78"/>
    </location>
</feature>
<dbReference type="CDD" id="cd06257">
    <property type="entry name" value="DnaJ"/>
    <property type="match status" value="1"/>
</dbReference>
<proteinExistence type="inferred from homology"/>
<comment type="similarity">
    <text evidence="5">Belongs to the DPH4 family.</text>
</comment>
<dbReference type="AlphaFoldDB" id="A0AAE0KAJ7"/>
<sequence>MSNLASPPSSATYYDILGLSLSAIAAVAEEDDPKPIIKRGYRRALLHHHPDKNNNKSSSLSNLPKHSSHNNNSSSSSSTATTTFTVDQISSAYAVLSSSKLRAEYDAALRLSASSSILPSVEALSTRFQTGIENVDLDDLECDEYSSQDEKGGRWYRSCRCGNPRGYQFGEADLEEVADLGELMVGCADCSLWMRVHFAVVHDDSDEARSGDHIGGSTATEMK</sequence>
<evidence type="ECO:0000256" key="4">
    <source>
        <dbReference type="ARBA" id="ARBA00005156"/>
    </source>
</evidence>
<comment type="subcellular location">
    <subcellularLocation>
        <location evidence="3">Cytoplasm</location>
    </subcellularLocation>
    <subcellularLocation>
        <location evidence="2">Nucleus</location>
    </subcellularLocation>
</comment>
<feature type="region of interest" description="Disordered" evidence="12">
    <location>
        <begin position="48"/>
        <end position="80"/>
    </location>
</feature>
<dbReference type="PROSITE" id="PS50076">
    <property type="entry name" value="DNAJ_2"/>
    <property type="match status" value="1"/>
</dbReference>
<dbReference type="Proteomes" id="UP001285441">
    <property type="component" value="Unassembled WGS sequence"/>
</dbReference>
<evidence type="ECO:0000313" key="15">
    <source>
        <dbReference type="EMBL" id="KAK3372455.1"/>
    </source>
</evidence>
<evidence type="ECO:0000256" key="9">
    <source>
        <dbReference type="ARBA" id="ARBA00022833"/>
    </source>
</evidence>
<evidence type="ECO:0000256" key="6">
    <source>
        <dbReference type="ARBA" id="ARBA00021797"/>
    </source>
</evidence>
<keyword evidence="9" id="KW-0862">Zinc</keyword>
<keyword evidence="10" id="KW-0408">Iron</keyword>
<dbReference type="GO" id="GO:0046872">
    <property type="term" value="F:metal ion binding"/>
    <property type="evidence" value="ECO:0007669"/>
    <property type="project" value="UniProtKB-KW"/>
</dbReference>
<dbReference type="Gene3D" id="3.10.660.10">
    <property type="entry name" value="DPH Zinc finger"/>
    <property type="match status" value="1"/>
</dbReference>
<dbReference type="InterPro" id="IPR044248">
    <property type="entry name" value="DPH3/4-like"/>
</dbReference>
<comment type="caution">
    <text evidence="15">The sequence shown here is derived from an EMBL/GenBank/DDBJ whole genome shotgun (WGS) entry which is preliminary data.</text>
</comment>
<evidence type="ECO:0000259" key="13">
    <source>
        <dbReference type="PROSITE" id="PS50076"/>
    </source>
</evidence>
<keyword evidence="16" id="KW-1185">Reference proteome</keyword>
<evidence type="ECO:0000256" key="1">
    <source>
        <dbReference type="ARBA" id="ARBA00003474"/>
    </source>
</evidence>
<reference evidence="15" key="2">
    <citation type="submission" date="2023-06" db="EMBL/GenBank/DDBJ databases">
        <authorList>
            <consortium name="Lawrence Berkeley National Laboratory"/>
            <person name="Haridas S."/>
            <person name="Hensen N."/>
            <person name="Bonometti L."/>
            <person name="Westerberg I."/>
            <person name="Brannstrom I.O."/>
            <person name="Guillou S."/>
            <person name="Cros-Aarteil S."/>
            <person name="Calhoun S."/>
            <person name="Kuo A."/>
            <person name="Mondo S."/>
            <person name="Pangilinan J."/>
            <person name="Riley R."/>
            <person name="LaButti K."/>
            <person name="Andreopoulos B."/>
            <person name="Lipzen A."/>
            <person name="Chen C."/>
            <person name="Yanf M."/>
            <person name="Daum C."/>
            <person name="Ng V."/>
            <person name="Clum A."/>
            <person name="Steindorff A."/>
            <person name="Ohm R."/>
            <person name="Martin F."/>
            <person name="Silar P."/>
            <person name="Natvig D."/>
            <person name="Lalanne C."/>
            <person name="Gautier V."/>
            <person name="Ament-velasquez S.L."/>
            <person name="Kruys A."/>
            <person name="Hutchinson M.I."/>
            <person name="Powell A.J."/>
            <person name="Barry K."/>
            <person name="Miller A.N."/>
            <person name="Grigoriev I.V."/>
            <person name="Debuchy R."/>
            <person name="Gladieux P."/>
            <person name="Thoren M.H."/>
            <person name="Johannesson H."/>
        </authorList>
    </citation>
    <scope>NUCLEOTIDE SEQUENCE</scope>
    <source>
        <strain evidence="15">CBS 232.78</strain>
    </source>
</reference>
<evidence type="ECO:0000256" key="3">
    <source>
        <dbReference type="ARBA" id="ARBA00004496"/>
    </source>
</evidence>
<dbReference type="InterPro" id="IPR007872">
    <property type="entry name" value="DPH_MB_dom"/>
</dbReference>
<dbReference type="InterPro" id="IPR036671">
    <property type="entry name" value="DPH_MB_sf"/>
</dbReference>
<evidence type="ECO:0000256" key="7">
    <source>
        <dbReference type="ARBA" id="ARBA00022490"/>
    </source>
</evidence>
<feature type="domain" description="J" evidence="13">
    <location>
        <begin position="12"/>
        <end position="109"/>
    </location>
</feature>
<comment type="pathway">
    <text evidence="4">Protein modification; peptidyl-diphthamide biosynthesis.</text>
</comment>
<dbReference type="SUPFAM" id="SSF46565">
    <property type="entry name" value="Chaperone J-domain"/>
    <property type="match status" value="1"/>
</dbReference>
<dbReference type="EMBL" id="JAULSW010000008">
    <property type="protein sequence ID" value="KAK3372455.1"/>
    <property type="molecule type" value="Genomic_DNA"/>
</dbReference>
<dbReference type="GO" id="GO:0005634">
    <property type="term" value="C:nucleus"/>
    <property type="evidence" value="ECO:0007669"/>
    <property type="project" value="UniProtKB-SubCell"/>
</dbReference>
<comment type="function">
    <text evidence="1">Required for the first step of diphthamide biosynthesis, the transfer of 3-amino-3-carboxypropyl from S-adenosyl-L-methionine to a histidine residue. Diphthamide is a post-translational modification of histidine which occurs in elongation factor 2.</text>
</comment>
<evidence type="ECO:0000256" key="8">
    <source>
        <dbReference type="ARBA" id="ARBA00022723"/>
    </source>
</evidence>
<dbReference type="PANTHER" id="PTHR21454">
    <property type="entry name" value="DPH3 HOMOLOG-RELATED"/>
    <property type="match status" value="1"/>
</dbReference>
<dbReference type="PROSITE" id="PS51074">
    <property type="entry name" value="DPH_MB"/>
    <property type="match status" value="1"/>
</dbReference>
<dbReference type="InterPro" id="IPR001623">
    <property type="entry name" value="DnaJ_domain"/>
</dbReference>
<evidence type="ECO:0000259" key="14">
    <source>
        <dbReference type="PROSITE" id="PS51074"/>
    </source>
</evidence>
<keyword evidence="7" id="KW-0963">Cytoplasm</keyword>
<keyword evidence="8" id="KW-0479">Metal-binding</keyword>
<protein>
    <recommendedName>
        <fullName evidence="6">Diphthamide biosynthesis protein 4</fullName>
    </recommendedName>
</protein>
<feature type="domain" description="DPH-type MB" evidence="14">
    <location>
        <begin position="131"/>
        <end position="199"/>
    </location>
</feature>
<evidence type="ECO:0000256" key="2">
    <source>
        <dbReference type="ARBA" id="ARBA00004123"/>
    </source>
</evidence>
<evidence type="ECO:0000256" key="12">
    <source>
        <dbReference type="SAM" id="MobiDB-lite"/>
    </source>
</evidence>
<dbReference type="GO" id="GO:0005737">
    <property type="term" value="C:cytoplasm"/>
    <property type="evidence" value="ECO:0007669"/>
    <property type="project" value="UniProtKB-SubCell"/>
</dbReference>
<dbReference type="GO" id="GO:0017183">
    <property type="term" value="P:protein histidyl modification to diphthamide"/>
    <property type="evidence" value="ECO:0007669"/>
    <property type="project" value="InterPro"/>
</dbReference>
<dbReference type="SMART" id="SM00271">
    <property type="entry name" value="DnaJ"/>
    <property type="match status" value="1"/>
</dbReference>
<dbReference type="Gene3D" id="1.10.287.110">
    <property type="entry name" value="DnaJ domain"/>
    <property type="match status" value="1"/>
</dbReference>
<dbReference type="Pfam" id="PF05207">
    <property type="entry name" value="Zn_ribbon_CSL"/>
    <property type="match status" value="1"/>
</dbReference>
<organism evidence="15 16">
    <name type="scientific">Podospora didyma</name>
    <dbReference type="NCBI Taxonomy" id="330526"/>
    <lineage>
        <taxon>Eukaryota</taxon>
        <taxon>Fungi</taxon>
        <taxon>Dikarya</taxon>
        <taxon>Ascomycota</taxon>
        <taxon>Pezizomycotina</taxon>
        <taxon>Sordariomycetes</taxon>
        <taxon>Sordariomycetidae</taxon>
        <taxon>Sordariales</taxon>
        <taxon>Podosporaceae</taxon>
        <taxon>Podospora</taxon>
    </lineage>
</organism>
<dbReference type="InterPro" id="IPR036869">
    <property type="entry name" value="J_dom_sf"/>
</dbReference>
<keyword evidence="11" id="KW-0539">Nucleus</keyword>
<evidence type="ECO:0000256" key="11">
    <source>
        <dbReference type="ARBA" id="ARBA00023242"/>
    </source>
</evidence>
<evidence type="ECO:0000256" key="5">
    <source>
        <dbReference type="ARBA" id="ARBA00006169"/>
    </source>
</evidence>
<evidence type="ECO:0000313" key="16">
    <source>
        <dbReference type="Proteomes" id="UP001285441"/>
    </source>
</evidence>
<accession>A0AAE0KAJ7</accession>
<dbReference type="SUPFAM" id="SSF144217">
    <property type="entry name" value="CSL zinc finger"/>
    <property type="match status" value="1"/>
</dbReference>
<dbReference type="PANTHER" id="PTHR21454:SF46">
    <property type="entry name" value="DIPHTHAMIDE BIOSYNTHESIS PROTEIN 4"/>
    <property type="match status" value="1"/>
</dbReference>
<name>A0AAE0KAJ7_9PEZI</name>
<gene>
    <name evidence="15" type="ORF">B0H63DRAFT_297484</name>
</gene>
<evidence type="ECO:0000256" key="10">
    <source>
        <dbReference type="ARBA" id="ARBA00023004"/>
    </source>
</evidence>